<dbReference type="InterPro" id="IPR050523">
    <property type="entry name" value="AKR_Detox_Biosynth"/>
</dbReference>
<evidence type="ECO:0000256" key="1">
    <source>
        <dbReference type="ARBA" id="ARBA00023002"/>
    </source>
</evidence>
<dbReference type="InterPro" id="IPR020471">
    <property type="entry name" value="AKR"/>
</dbReference>
<evidence type="ECO:0000313" key="4">
    <source>
        <dbReference type="Proteomes" id="UP001154272"/>
    </source>
</evidence>
<keyword evidence="1" id="KW-0560">Oxidoreductase</keyword>
<name>A0ABM9HKH9_9PROT</name>
<dbReference type="InterPro" id="IPR036812">
    <property type="entry name" value="NAD(P)_OxRdtase_dom_sf"/>
</dbReference>
<comment type="caution">
    <text evidence="3">The sequence shown here is derived from an EMBL/GenBank/DDBJ whole genome shotgun (WGS) entry which is preliminary data.</text>
</comment>
<dbReference type="EMBL" id="CAMXCH010000001">
    <property type="protein sequence ID" value="CAI3930892.1"/>
    <property type="molecule type" value="Genomic_DNA"/>
</dbReference>
<keyword evidence="4" id="KW-1185">Reference proteome</keyword>
<dbReference type="Gene3D" id="3.20.20.100">
    <property type="entry name" value="NADP-dependent oxidoreductase domain"/>
    <property type="match status" value="1"/>
</dbReference>
<dbReference type="Proteomes" id="UP001154272">
    <property type="component" value="Unassembled WGS sequence"/>
</dbReference>
<protein>
    <submittedName>
        <fullName evidence="3">Aldo/keto reductase family (PdxI) (PDB:1LQA) (PUBMED:32253339)</fullName>
    </submittedName>
</protein>
<accession>A0ABM9HKH9</accession>
<dbReference type="PANTHER" id="PTHR43364:SF4">
    <property type="entry name" value="NAD(P)-LINKED OXIDOREDUCTASE SUPERFAMILY PROTEIN"/>
    <property type="match status" value="1"/>
</dbReference>
<reference evidence="3" key="1">
    <citation type="submission" date="2022-10" db="EMBL/GenBank/DDBJ databases">
        <authorList>
            <person name="Botero Cardona J."/>
        </authorList>
    </citation>
    <scope>NUCLEOTIDE SEQUENCE</scope>
    <source>
        <strain evidence="3">R-83534</strain>
    </source>
</reference>
<dbReference type="SUPFAM" id="SSF51430">
    <property type="entry name" value="NAD(P)-linked oxidoreductase"/>
    <property type="match status" value="1"/>
</dbReference>
<dbReference type="Pfam" id="PF00248">
    <property type="entry name" value="Aldo_ket_red"/>
    <property type="match status" value="1"/>
</dbReference>
<proteinExistence type="predicted"/>
<organism evidence="3 4">
    <name type="scientific">Commensalibacter papalotli</name>
    <name type="common">ex Botero et al. 2024</name>
    <dbReference type="NCBI Taxonomy" id="2972766"/>
    <lineage>
        <taxon>Bacteria</taxon>
        <taxon>Pseudomonadati</taxon>
        <taxon>Pseudomonadota</taxon>
        <taxon>Alphaproteobacteria</taxon>
        <taxon>Acetobacterales</taxon>
        <taxon>Acetobacteraceae</taxon>
    </lineage>
</organism>
<gene>
    <name evidence="3" type="ORF">R83534S58_LOCUS527</name>
</gene>
<dbReference type="CDD" id="cd19148">
    <property type="entry name" value="AKR_AKR11B1"/>
    <property type="match status" value="1"/>
</dbReference>
<evidence type="ECO:0000259" key="2">
    <source>
        <dbReference type="Pfam" id="PF00248"/>
    </source>
</evidence>
<evidence type="ECO:0000313" key="3">
    <source>
        <dbReference type="EMBL" id="CAI3930892.1"/>
    </source>
</evidence>
<sequence>MLGIRIGNYNKLIVIFLFQGDTMSKNSKDTLKISGIDTSVLRIALGTWAIGGWQWGGPDDGNAIKTIHKAIDNGINLIDTAPIYGFGHSEEIVGQALKGKREKIVIATKAALNWTDDKEKIFRDARPERIRKEIEDSLRRLKTDYIDLYQIHWPDDKTSIEETAMELEKLRQEGKIKAVGVSNFSVEQMKSIQHFTQLSAIQPPYNLFEREIENDVLPYAKEHSLAVLCYGPLCRGLLSGKMTKDRVFQGDDLRKTDPKFSTSVFDNYLAATEELTQFAKDTHNKTLLALAVRWVLDQYQDNIPLWGARKPEQIEGIRDALGWSLSANDLKTIDEILAKHIKNPISPEFMAPPNR</sequence>
<dbReference type="PRINTS" id="PR00069">
    <property type="entry name" value="ALDKETRDTASE"/>
</dbReference>
<dbReference type="PROSITE" id="PS00062">
    <property type="entry name" value="ALDOKETO_REDUCTASE_2"/>
    <property type="match status" value="1"/>
</dbReference>
<feature type="domain" description="NADP-dependent oxidoreductase" evidence="2">
    <location>
        <begin position="42"/>
        <end position="337"/>
    </location>
</feature>
<dbReference type="PANTHER" id="PTHR43364">
    <property type="entry name" value="NADH-SPECIFIC METHYLGLYOXAL REDUCTASE-RELATED"/>
    <property type="match status" value="1"/>
</dbReference>
<dbReference type="InterPro" id="IPR018170">
    <property type="entry name" value="Aldo/ket_reductase_CS"/>
</dbReference>
<dbReference type="InterPro" id="IPR023210">
    <property type="entry name" value="NADP_OxRdtase_dom"/>
</dbReference>